<gene>
    <name evidence="1" type="ORF">EGW08_022565</name>
</gene>
<reference evidence="1 2" key="1">
    <citation type="submission" date="2019-01" db="EMBL/GenBank/DDBJ databases">
        <title>A draft genome assembly of the solar-powered sea slug Elysia chlorotica.</title>
        <authorList>
            <person name="Cai H."/>
            <person name="Li Q."/>
            <person name="Fang X."/>
            <person name="Li J."/>
            <person name="Curtis N.E."/>
            <person name="Altenburger A."/>
            <person name="Shibata T."/>
            <person name="Feng M."/>
            <person name="Maeda T."/>
            <person name="Schwartz J.A."/>
            <person name="Shigenobu S."/>
            <person name="Lundholm N."/>
            <person name="Nishiyama T."/>
            <person name="Yang H."/>
            <person name="Hasebe M."/>
            <person name="Li S."/>
            <person name="Pierce S.K."/>
            <person name="Wang J."/>
        </authorList>
    </citation>
    <scope>NUCLEOTIDE SEQUENCE [LARGE SCALE GENOMIC DNA]</scope>
    <source>
        <strain evidence="1">EC2010</strain>
        <tissue evidence="1">Whole organism of an adult</tissue>
    </source>
</reference>
<evidence type="ECO:0000313" key="1">
    <source>
        <dbReference type="EMBL" id="RUS69676.1"/>
    </source>
</evidence>
<comment type="caution">
    <text evidence="1">The sequence shown here is derived from an EMBL/GenBank/DDBJ whole genome shotgun (WGS) entry which is preliminary data.</text>
</comment>
<name>A0A3S1AVV2_ELYCH</name>
<protein>
    <submittedName>
        <fullName evidence="1">Uncharacterized protein</fullName>
    </submittedName>
</protein>
<accession>A0A3S1AVV2</accession>
<proteinExistence type="predicted"/>
<feature type="non-terminal residue" evidence="1">
    <location>
        <position position="136"/>
    </location>
</feature>
<sequence length="136" mass="15334">MDCDSQDVVEDFKRKFDQVVQKMGARSTSYGNERNLILFIMDKCSHFVSSHVIYDDIKARLVPIFTRYDLEKAEASGKGSIDTMINICLCARNLSFNDFVAFVGALAVDHCHAAEQILLALDEFPTQSQLVRSSTF</sequence>
<dbReference type="AlphaFoldDB" id="A0A3S1AVV2"/>
<dbReference type="OrthoDB" id="10497738at2759"/>
<dbReference type="Proteomes" id="UP000271974">
    <property type="component" value="Unassembled WGS sequence"/>
</dbReference>
<keyword evidence="2" id="KW-1185">Reference proteome</keyword>
<evidence type="ECO:0000313" key="2">
    <source>
        <dbReference type="Proteomes" id="UP000271974"/>
    </source>
</evidence>
<organism evidence="1 2">
    <name type="scientific">Elysia chlorotica</name>
    <name type="common">Eastern emerald elysia</name>
    <name type="synonym">Sea slug</name>
    <dbReference type="NCBI Taxonomy" id="188477"/>
    <lineage>
        <taxon>Eukaryota</taxon>
        <taxon>Metazoa</taxon>
        <taxon>Spiralia</taxon>
        <taxon>Lophotrochozoa</taxon>
        <taxon>Mollusca</taxon>
        <taxon>Gastropoda</taxon>
        <taxon>Heterobranchia</taxon>
        <taxon>Euthyneura</taxon>
        <taxon>Panpulmonata</taxon>
        <taxon>Sacoglossa</taxon>
        <taxon>Placobranchoidea</taxon>
        <taxon>Plakobranchidae</taxon>
        <taxon>Elysia</taxon>
    </lineage>
</organism>
<dbReference type="EMBL" id="RQTK01001609">
    <property type="protein sequence ID" value="RUS69676.1"/>
    <property type="molecule type" value="Genomic_DNA"/>
</dbReference>